<dbReference type="RefSeq" id="WP_047092881.1">
    <property type="nucleotide sequence ID" value="NZ_LBHU01000001.1"/>
</dbReference>
<accession>A0A0H0XXI4</accession>
<organism evidence="4 5">
    <name type="scientific">Aurantiacibacter marinus</name>
    <dbReference type="NCBI Taxonomy" id="874156"/>
    <lineage>
        <taxon>Bacteria</taxon>
        <taxon>Pseudomonadati</taxon>
        <taxon>Pseudomonadota</taxon>
        <taxon>Alphaproteobacteria</taxon>
        <taxon>Sphingomonadales</taxon>
        <taxon>Erythrobacteraceae</taxon>
        <taxon>Aurantiacibacter</taxon>
    </lineage>
</organism>
<dbReference type="AlphaFoldDB" id="A0A0H0XXI4"/>
<reference evidence="4 5" key="1">
    <citation type="submission" date="2015-04" db="EMBL/GenBank/DDBJ databases">
        <title>The draft genome sequence of Erythrobacter marinus HWDM-33.</title>
        <authorList>
            <person name="Zhuang L."/>
            <person name="Liu Y."/>
            <person name="Shao Z."/>
        </authorList>
    </citation>
    <scope>NUCLEOTIDE SEQUENCE [LARGE SCALE GENOMIC DNA]</scope>
    <source>
        <strain evidence="4 5">HWDM-33</strain>
    </source>
</reference>
<evidence type="ECO:0000313" key="5">
    <source>
        <dbReference type="Proteomes" id="UP000053455"/>
    </source>
</evidence>
<dbReference type="Gene3D" id="2.60.40.2500">
    <property type="match status" value="1"/>
</dbReference>
<keyword evidence="5" id="KW-1185">Reference proteome</keyword>
<feature type="signal peptide" evidence="3">
    <location>
        <begin position="1"/>
        <end position="22"/>
    </location>
</feature>
<dbReference type="InterPro" id="IPR033645">
    <property type="entry name" value="VirB9/CagX/TrbG_C"/>
</dbReference>
<comment type="caution">
    <text evidence="4">The sequence shown here is derived from an EMBL/GenBank/DDBJ whole genome shotgun (WGS) entry which is preliminary data.</text>
</comment>
<gene>
    <name evidence="4" type="ORF">AAV99_05925</name>
</gene>
<dbReference type="InterPro" id="IPR038161">
    <property type="entry name" value="VirB9/CagX/TrbG_C_sf"/>
</dbReference>
<evidence type="ECO:0000256" key="3">
    <source>
        <dbReference type="SAM" id="SignalP"/>
    </source>
</evidence>
<dbReference type="EMBL" id="LBHU01000001">
    <property type="protein sequence ID" value="KLI65010.1"/>
    <property type="molecule type" value="Genomic_DNA"/>
</dbReference>
<keyword evidence="2 3" id="KW-0732">Signal</keyword>
<dbReference type="STRING" id="874156.GCA_001021555_00087"/>
<dbReference type="OrthoDB" id="7390264at2"/>
<dbReference type="CDD" id="cd06911">
    <property type="entry name" value="VirB9_CagX_TrbG"/>
    <property type="match status" value="1"/>
</dbReference>
<sequence>MIRTSLMAVLLAATLVATPALAQRDPRMVERLYDPAEVVRIEGKTNVQTTIRFGDDESIENVAIGDSQAWQVTPNRRANLLFVKPLAPRATTNMTVVTNRHTYLFDLVANPNARTPLYILTFTYPAELQPAPDETQLASAMPAVTANALELAAASDDYAVLDPATLNFAWAGTGAQGLLPAEIYDNGEATFLSWPAGQAMPAILLKDHEGNEGPVNFAVRSDVIVLDMVPAEIVLRSGDDVALLTNQGDPGAYLADGTARRDPERN</sequence>
<evidence type="ECO:0000256" key="2">
    <source>
        <dbReference type="ARBA" id="ARBA00022729"/>
    </source>
</evidence>
<dbReference type="Pfam" id="PF03524">
    <property type="entry name" value="CagX"/>
    <property type="match status" value="1"/>
</dbReference>
<comment type="similarity">
    <text evidence="1">Belongs to the TrbG/VirB9 family.</text>
</comment>
<proteinExistence type="inferred from homology"/>
<dbReference type="PATRIC" id="fig|874156.12.peg.1228"/>
<name>A0A0H0XXI4_9SPHN</name>
<evidence type="ECO:0000313" key="4">
    <source>
        <dbReference type="EMBL" id="KLI65010.1"/>
    </source>
</evidence>
<dbReference type="InterPro" id="IPR010258">
    <property type="entry name" value="Conjugal_tfr_TrbG/VirB9/CagX"/>
</dbReference>
<dbReference type="Proteomes" id="UP000053455">
    <property type="component" value="Unassembled WGS sequence"/>
</dbReference>
<feature type="chain" id="PRO_5002589277" evidence="3">
    <location>
        <begin position="23"/>
        <end position="266"/>
    </location>
</feature>
<evidence type="ECO:0000256" key="1">
    <source>
        <dbReference type="ARBA" id="ARBA00006135"/>
    </source>
</evidence>
<protein>
    <submittedName>
        <fullName evidence="4">Type VI secretion protein</fullName>
    </submittedName>
</protein>